<feature type="region of interest" description="Disordered" evidence="1">
    <location>
        <begin position="1"/>
        <end position="36"/>
    </location>
</feature>
<organism evidence="2 3">
    <name type="scientific">Rattus norvegicus</name>
    <name type="common">Rat</name>
    <dbReference type="NCBI Taxonomy" id="10116"/>
    <lineage>
        <taxon>Eukaryota</taxon>
        <taxon>Metazoa</taxon>
        <taxon>Chordata</taxon>
        <taxon>Craniata</taxon>
        <taxon>Vertebrata</taxon>
        <taxon>Euteleostomi</taxon>
        <taxon>Mammalia</taxon>
        <taxon>Eutheria</taxon>
        <taxon>Euarchontoglires</taxon>
        <taxon>Glires</taxon>
        <taxon>Rodentia</taxon>
        <taxon>Myomorpha</taxon>
        <taxon>Muroidea</taxon>
        <taxon>Muridae</taxon>
        <taxon>Murinae</taxon>
        <taxon>Rattus</taxon>
    </lineage>
</organism>
<evidence type="ECO:0000313" key="2">
    <source>
        <dbReference type="EMBL" id="EDL75008.1"/>
    </source>
</evidence>
<name>A6KQ83_RAT</name>
<accession>A6KQ83</accession>
<reference evidence="2 3" key="1">
    <citation type="submission" date="2005-07" db="EMBL/GenBank/DDBJ databases">
        <authorList>
            <person name="Mural R.J."/>
            <person name="Li P.W."/>
            <person name="Adams M.D."/>
            <person name="Amanatides P.G."/>
            <person name="Baden-Tillson H."/>
            <person name="Barnstead M."/>
            <person name="Chin S.H."/>
            <person name="Dew I."/>
            <person name="Evans C.A."/>
            <person name="Ferriera S."/>
            <person name="Flanigan M."/>
            <person name="Fosler C."/>
            <person name="Glodek A."/>
            <person name="Gu Z."/>
            <person name="Holt R.A."/>
            <person name="Jennings D."/>
            <person name="Kraft C.L."/>
            <person name="Lu F."/>
            <person name="Nguyen T."/>
            <person name="Nusskern D.R."/>
            <person name="Pfannkoch C.M."/>
            <person name="Sitter C."/>
            <person name="Sutton G.G."/>
            <person name="Venter J.C."/>
            <person name="Wang Z."/>
            <person name="Woodage T."/>
            <person name="Zheng X.H."/>
            <person name="Zhong F."/>
        </authorList>
    </citation>
    <scope>NUCLEOTIDE SEQUENCE [LARGE SCALE GENOMIC DNA]</scope>
    <source>
        <strain>BN</strain>
        <strain evidence="3">Sprague-Dawley</strain>
    </source>
</reference>
<gene>
    <name evidence="2" type="ORF">rCG_58934</name>
</gene>
<dbReference type="AlphaFoldDB" id="A6KQ83"/>
<proteinExistence type="predicted"/>
<protein>
    <submittedName>
        <fullName evidence="2">RCG58934</fullName>
    </submittedName>
</protein>
<evidence type="ECO:0000256" key="1">
    <source>
        <dbReference type="SAM" id="MobiDB-lite"/>
    </source>
</evidence>
<evidence type="ECO:0000313" key="3">
    <source>
        <dbReference type="Proteomes" id="UP000234681"/>
    </source>
</evidence>
<feature type="compositionally biased region" description="Polar residues" evidence="1">
    <location>
        <begin position="11"/>
        <end position="36"/>
    </location>
</feature>
<dbReference type="Proteomes" id="UP000234681">
    <property type="component" value="Chromosome 12"/>
</dbReference>
<dbReference type="EMBL" id="CH474084">
    <property type="protein sequence ID" value="EDL75008.1"/>
    <property type="molecule type" value="Genomic_DNA"/>
</dbReference>
<feature type="compositionally biased region" description="Basic residues" evidence="1">
    <location>
        <begin position="1"/>
        <end position="10"/>
    </location>
</feature>
<sequence length="36" mass="4007">MTPRSPRRKWTQQQRTPPNCANTGQDLPSASPTARA</sequence>